<dbReference type="InterPro" id="IPR032369">
    <property type="entry name" value="DUF4872"/>
</dbReference>
<sequence length="334" mass="37203">MKAIENKISHKQSSHCESGVVANMLNSQGMNLSEPMVFGLSSALTFVYLPIVKVGGLPLIAYRMPPKSIISSVCKKLNVKVNSQKFSNPEAGMKALDKALSEGKLVGLQTSVYWLPYFPEDMRFQFNAHNLTVYGKNEQGDYLISDPVFEDVVTCPADDLKRARFAKGVLAAKGLMYEMTLPTVEVDLAPQIKSSIKKTAKMMNGLLLPFFGNKGIRHLVKKIKTLKDKPHKDAAMFLGNIVRMQEEIGTGGAGFRFMFASFLDEAASYLKDDTLFEISTFTTEIGDLWREFAMKSVLFCKNRKNVTIDDVAASLELCAEQEAILRSKLLQWSK</sequence>
<comment type="caution">
    <text evidence="4">The sequence shown here is derived from an EMBL/GenBank/DDBJ whole genome shotgun (WGS) entry which is preliminary data.</text>
</comment>
<organism evidence="4 5">
    <name type="scientific">Colwellia maritima</name>
    <dbReference type="NCBI Taxonomy" id="2912588"/>
    <lineage>
        <taxon>Bacteria</taxon>
        <taxon>Pseudomonadati</taxon>
        <taxon>Pseudomonadota</taxon>
        <taxon>Gammaproteobacteria</taxon>
        <taxon>Alteromonadales</taxon>
        <taxon>Colwelliaceae</taxon>
        <taxon>Colwellia</taxon>
    </lineage>
</organism>
<evidence type="ECO:0000313" key="5">
    <source>
        <dbReference type="Proteomes" id="UP001139646"/>
    </source>
</evidence>
<dbReference type="Proteomes" id="UP001139646">
    <property type="component" value="Unassembled WGS sequence"/>
</dbReference>
<dbReference type="InterPro" id="IPR026935">
    <property type="entry name" value="BtrH_N"/>
</dbReference>
<feature type="domain" description="Butirosin biosynthesis protein H N-terminal" evidence="2">
    <location>
        <begin position="15"/>
        <end position="147"/>
    </location>
</feature>
<feature type="domain" description="DUF4872" evidence="3">
    <location>
        <begin position="158"/>
        <end position="324"/>
    </location>
</feature>
<accession>A0ABS9WXL2</accession>
<evidence type="ECO:0000313" key="4">
    <source>
        <dbReference type="EMBL" id="MCI2282646.1"/>
    </source>
</evidence>
<dbReference type="Pfam" id="PF14399">
    <property type="entry name" value="BtrH_N"/>
    <property type="match status" value="1"/>
</dbReference>
<dbReference type="RefSeq" id="WP_242283529.1">
    <property type="nucleotide sequence ID" value="NZ_JAKKSL010000001.1"/>
</dbReference>
<protein>
    <submittedName>
        <fullName evidence="4">BtrH N-terminal domain-containing protein</fullName>
    </submittedName>
</protein>
<keyword evidence="1" id="KW-0812">Transmembrane</keyword>
<evidence type="ECO:0000259" key="2">
    <source>
        <dbReference type="Pfam" id="PF14399"/>
    </source>
</evidence>
<dbReference type="Pfam" id="PF16169">
    <property type="entry name" value="DUF4872"/>
    <property type="match status" value="1"/>
</dbReference>
<proteinExistence type="predicted"/>
<keyword evidence="1" id="KW-1133">Transmembrane helix</keyword>
<dbReference type="EMBL" id="JAKKSL010000001">
    <property type="protein sequence ID" value="MCI2282646.1"/>
    <property type="molecule type" value="Genomic_DNA"/>
</dbReference>
<evidence type="ECO:0000259" key="3">
    <source>
        <dbReference type="Pfam" id="PF16169"/>
    </source>
</evidence>
<name>A0ABS9WXL2_9GAMM</name>
<evidence type="ECO:0000256" key="1">
    <source>
        <dbReference type="SAM" id="Phobius"/>
    </source>
</evidence>
<gene>
    <name evidence="4" type="ORF">L3081_03530</name>
</gene>
<keyword evidence="5" id="KW-1185">Reference proteome</keyword>
<keyword evidence="1" id="KW-0472">Membrane</keyword>
<reference evidence="4" key="1">
    <citation type="submission" date="2022-01" db="EMBL/GenBank/DDBJ databases">
        <title>Colwellia maritima, isolated from seawater.</title>
        <authorList>
            <person name="Kristyanto S."/>
            <person name="Jung J."/>
            <person name="Jeon C.O."/>
        </authorList>
    </citation>
    <scope>NUCLEOTIDE SEQUENCE</scope>
    <source>
        <strain evidence="4">MSW7</strain>
    </source>
</reference>
<feature type="transmembrane region" description="Helical" evidence="1">
    <location>
        <begin position="36"/>
        <end position="62"/>
    </location>
</feature>